<accession>A0A4R6J6T2</accession>
<keyword evidence="2" id="KW-1133">Transmembrane helix</keyword>
<dbReference type="Proteomes" id="UP000294901">
    <property type="component" value="Unassembled WGS sequence"/>
</dbReference>
<evidence type="ECO:0000256" key="1">
    <source>
        <dbReference type="SAM" id="MobiDB-lite"/>
    </source>
</evidence>
<evidence type="ECO:0000256" key="2">
    <source>
        <dbReference type="SAM" id="Phobius"/>
    </source>
</evidence>
<gene>
    <name evidence="4" type="ORF">C8E87_6625</name>
</gene>
<dbReference type="InterPro" id="IPR013830">
    <property type="entry name" value="SGNH_hydro"/>
</dbReference>
<proteinExistence type="predicted"/>
<dbReference type="RefSeq" id="WP_133877357.1">
    <property type="nucleotide sequence ID" value="NZ_BOMD01000046.1"/>
</dbReference>
<dbReference type="Pfam" id="PF13472">
    <property type="entry name" value="Lipase_GDSL_2"/>
    <property type="match status" value="1"/>
</dbReference>
<sequence length="445" mass="46219">MNARRLLIGVVVTVVLSTILTVTWMTLGPLRSSAPSPHASAQAAPAITTGVPGAAGPEWSTAWAAAPSSANYQRPLGHTVRNVVHTTVGGPQVRIRLSNRFGVAPVRFGHVTVAISAHSGGRRDGANNPSDGTAVRGTLHDVTFGGRGEVTVPVGGDVLSDAAPLAVPADADVLVSVWTPVKPAASTYHAEAKQLSFVSPGAADHAGDLAATAFTKGASAWFYVSALEVTGASGTIVALGDSITNGAASTPGRNRRWPDLLAARLASAGAPAYGVANAGLAGNRILLDGQYPRYQITSTAGRSAQARFAEDVLERPGARTLIIFAGINDIIQQPRQTDFTQITAGLANLSARARGQGLRVVVGTLTPWKGWTTYTPAQDQVRLRVNEWIRTGGDGSFDAVADFDQALRDPAQPLRLNPQFDGGDHLHPNDAGMMALAAAVPLDKL</sequence>
<keyword evidence="2" id="KW-0472">Membrane</keyword>
<comment type="caution">
    <text evidence="4">The sequence shown here is derived from an EMBL/GenBank/DDBJ whole genome shotgun (WGS) entry which is preliminary data.</text>
</comment>
<organism evidence="4 5">
    <name type="scientific">Paractinoplanes brasiliensis</name>
    <dbReference type="NCBI Taxonomy" id="52695"/>
    <lineage>
        <taxon>Bacteria</taxon>
        <taxon>Bacillati</taxon>
        <taxon>Actinomycetota</taxon>
        <taxon>Actinomycetes</taxon>
        <taxon>Micromonosporales</taxon>
        <taxon>Micromonosporaceae</taxon>
        <taxon>Paractinoplanes</taxon>
    </lineage>
</organism>
<feature type="compositionally biased region" description="Low complexity" evidence="1">
    <location>
        <begin position="33"/>
        <end position="46"/>
    </location>
</feature>
<dbReference type="PANTHER" id="PTHR43784">
    <property type="entry name" value="GDSL-LIKE LIPASE/ACYLHYDROLASE, PUTATIVE (AFU_ORTHOLOGUE AFUA_2G00820)-RELATED"/>
    <property type="match status" value="1"/>
</dbReference>
<dbReference type="CDD" id="cd01830">
    <property type="entry name" value="XynE_like"/>
    <property type="match status" value="1"/>
</dbReference>
<feature type="domain" description="SGNH hydrolase-type esterase" evidence="3">
    <location>
        <begin position="238"/>
        <end position="433"/>
    </location>
</feature>
<dbReference type="Gene3D" id="3.40.50.1110">
    <property type="entry name" value="SGNH hydrolase"/>
    <property type="match status" value="1"/>
</dbReference>
<evidence type="ECO:0000313" key="4">
    <source>
        <dbReference type="EMBL" id="TDO31213.1"/>
    </source>
</evidence>
<dbReference type="OrthoDB" id="1828825at2"/>
<evidence type="ECO:0000313" key="5">
    <source>
        <dbReference type="Proteomes" id="UP000294901"/>
    </source>
</evidence>
<dbReference type="SUPFAM" id="SSF52266">
    <property type="entry name" value="SGNH hydrolase"/>
    <property type="match status" value="1"/>
</dbReference>
<name>A0A4R6J6T2_9ACTN</name>
<protein>
    <submittedName>
        <fullName evidence="4">Lysophospholipase L1-like esterase</fullName>
    </submittedName>
</protein>
<keyword evidence="2" id="KW-0812">Transmembrane</keyword>
<keyword evidence="5" id="KW-1185">Reference proteome</keyword>
<dbReference type="EMBL" id="SNWR01000002">
    <property type="protein sequence ID" value="TDO31213.1"/>
    <property type="molecule type" value="Genomic_DNA"/>
</dbReference>
<dbReference type="InterPro" id="IPR036514">
    <property type="entry name" value="SGNH_hydro_sf"/>
</dbReference>
<feature type="transmembrane region" description="Helical" evidence="2">
    <location>
        <begin position="7"/>
        <end position="27"/>
    </location>
</feature>
<dbReference type="InterPro" id="IPR053140">
    <property type="entry name" value="GDSL_Rv0518-like"/>
</dbReference>
<feature type="region of interest" description="Disordered" evidence="1">
    <location>
        <begin position="33"/>
        <end position="52"/>
    </location>
</feature>
<reference evidence="4 5" key="1">
    <citation type="submission" date="2019-03" db="EMBL/GenBank/DDBJ databases">
        <title>Sequencing the genomes of 1000 actinobacteria strains.</title>
        <authorList>
            <person name="Klenk H.-P."/>
        </authorList>
    </citation>
    <scope>NUCLEOTIDE SEQUENCE [LARGE SCALE GENOMIC DNA]</scope>
    <source>
        <strain evidence="4 5">DSM 43805</strain>
    </source>
</reference>
<dbReference type="PANTHER" id="PTHR43784:SF2">
    <property type="entry name" value="GDSL-LIKE LIPASE_ACYLHYDROLASE, PUTATIVE (AFU_ORTHOLOGUE AFUA_2G00820)-RELATED"/>
    <property type="match status" value="1"/>
</dbReference>
<dbReference type="AlphaFoldDB" id="A0A4R6J6T2"/>
<evidence type="ECO:0000259" key="3">
    <source>
        <dbReference type="Pfam" id="PF13472"/>
    </source>
</evidence>